<dbReference type="KEGG" id="spu:100892642"/>
<feature type="region of interest" description="Disordered" evidence="12">
    <location>
        <begin position="61"/>
        <end position="101"/>
    </location>
</feature>
<dbReference type="FunFam" id="3.30.160.60:FF:000663">
    <property type="entry name" value="Zinc finger protein 45"/>
    <property type="match status" value="1"/>
</dbReference>
<evidence type="ECO:0000256" key="9">
    <source>
        <dbReference type="ARBA" id="ARBA00023163"/>
    </source>
</evidence>
<evidence type="ECO:0000256" key="8">
    <source>
        <dbReference type="ARBA" id="ARBA00023125"/>
    </source>
</evidence>
<feature type="region of interest" description="Disordered" evidence="12">
    <location>
        <begin position="607"/>
        <end position="668"/>
    </location>
</feature>
<keyword evidence="10" id="KW-0539">Nucleus</keyword>
<feature type="compositionally biased region" description="Basic residues" evidence="12">
    <location>
        <begin position="436"/>
        <end position="445"/>
    </location>
</feature>
<dbReference type="GO" id="GO:0000977">
    <property type="term" value="F:RNA polymerase II transcription regulatory region sequence-specific DNA binding"/>
    <property type="evidence" value="ECO:0000318"/>
    <property type="project" value="GO_Central"/>
</dbReference>
<feature type="region of interest" description="Disordered" evidence="12">
    <location>
        <begin position="114"/>
        <end position="220"/>
    </location>
</feature>
<evidence type="ECO:0000256" key="10">
    <source>
        <dbReference type="ARBA" id="ARBA00023242"/>
    </source>
</evidence>
<protein>
    <recommendedName>
        <fullName evidence="13">C2H2-type domain-containing protein</fullName>
    </recommendedName>
</protein>
<feature type="compositionally biased region" description="Acidic residues" evidence="12">
    <location>
        <begin position="627"/>
        <end position="639"/>
    </location>
</feature>
<evidence type="ECO:0000256" key="2">
    <source>
        <dbReference type="ARBA" id="ARBA00006991"/>
    </source>
</evidence>
<accession>A0A7M7GH78</accession>
<dbReference type="GO" id="GO:0006357">
    <property type="term" value="P:regulation of transcription by RNA polymerase II"/>
    <property type="evidence" value="ECO:0000318"/>
    <property type="project" value="GO_Central"/>
</dbReference>
<evidence type="ECO:0000256" key="3">
    <source>
        <dbReference type="ARBA" id="ARBA00022723"/>
    </source>
</evidence>
<feature type="domain" description="C2H2-type" evidence="13">
    <location>
        <begin position="581"/>
        <end position="609"/>
    </location>
</feature>
<keyword evidence="4" id="KW-0677">Repeat</keyword>
<evidence type="ECO:0000256" key="5">
    <source>
        <dbReference type="ARBA" id="ARBA00022771"/>
    </source>
</evidence>
<dbReference type="EnsemblMetazoa" id="XM_003728807">
    <property type="protein sequence ID" value="XP_003728855"/>
    <property type="gene ID" value="LOC100892642"/>
</dbReference>
<feature type="domain" description="C2H2-type" evidence="13">
    <location>
        <begin position="1078"/>
        <end position="1101"/>
    </location>
</feature>
<evidence type="ECO:0000256" key="6">
    <source>
        <dbReference type="ARBA" id="ARBA00022833"/>
    </source>
</evidence>
<feature type="region of interest" description="Disordered" evidence="12">
    <location>
        <begin position="282"/>
        <end position="519"/>
    </location>
</feature>
<dbReference type="FunFam" id="3.30.160.60:FF:000383">
    <property type="entry name" value="Uncharacterized protein"/>
    <property type="match status" value="1"/>
</dbReference>
<feature type="compositionally biased region" description="Basic and acidic residues" evidence="12">
    <location>
        <begin position="117"/>
        <end position="152"/>
    </location>
</feature>
<dbReference type="Proteomes" id="UP000007110">
    <property type="component" value="Unassembled WGS sequence"/>
</dbReference>
<dbReference type="GeneID" id="100892642"/>
<feature type="compositionally biased region" description="Basic and acidic residues" evidence="12">
    <location>
        <begin position="282"/>
        <end position="293"/>
    </location>
</feature>
<feature type="domain" description="C2H2-type" evidence="13">
    <location>
        <begin position="938"/>
        <end position="966"/>
    </location>
</feature>
<feature type="domain" description="C2H2-type" evidence="13">
    <location>
        <begin position="995"/>
        <end position="1023"/>
    </location>
</feature>
<dbReference type="GO" id="GO:0005634">
    <property type="term" value="C:nucleus"/>
    <property type="evidence" value="ECO:0000318"/>
    <property type="project" value="GO_Central"/>
</dbReference>
<organism evidence="14 15">
    <name type="scientific">Strongylocentrotus purpuratus</name>
    <name type="common">Purple sea urchin</name>
    <dbReference type="NCBI Taxonomy" id="7668"/>
    <lineage>
        <taxon>Eukaryota</taxon>
        <taxon>Metazoa</taxon>
        <taxon>Echinodermata</taxon>
        <taxon>Eleutherozoa</taxon>
        <taxon>Echinozoa</taxon>
        <taxon>Echinoidea</taxon>
        <taxon>Euechinoidea</taxon>
        <taxon>Echinacea</taxon>
        <taxon>Camarodonta</taxon>
        <taxon>Echinidea</taxon>
        <taxon>Strongylocentrotidae</taxon>
        <taxon>Strongylocentrotus</taxon>
    </lineage>
</organism>
<keyword evidence="15" id="KW-1185">Reference proteome</keyword>
<feature type="domain" description="C2H2-type" evidence="13">
    <location>
        <begin position="747"/>
        <end position="769"/>
    </location>
</feature>
<feature type="domain" description="C2H2-type" evidence="13">
    <location>
        <begin position="825"/>
        <end position="853"/>
    </location>
</feature>
<feature type="compositionally biased region" description="Basic and acidic residues" evidence="12">
    <location>
        <begin position="361"/>
        <end position="371"/>
    </location>
</feature>
<keyword evidence="6" id="KW-0862">Zinc</keyword>
<feature type="compositionally biased region" description="Basic and acidic residues" evidence="12">
    <location>
        <begin position="179"/>
        <end position="213"/>
    </location>
</feature>
<dbReference type="SUPFAM" id="SSF57667">
    <property type="entry name" value="beta-beta-alpha zinc fingers"/>
    <property type="match status" value="5"/>
</dbReference>
<dbReference type="PANTHER" id="PTHR24393">
    <property type="entry name" value="ZINC FINGER PROTEIN"/>
    <property type="match status" value="1"/>
</dbReference>
<evidence type="ECO:0000256" key="12">
    <source>
        <dbReference type="SAM" id="MobiDB-lite"/>
    </source>
</evidence>
<dbReference type="AlphaFoldDB" id="A0A7M7GH78"/>
<feature type="compositionally biased region" description="Polar residues" evidence="12">
    <location>
        <begin position="157"/>
        <end position="178"/>
    </location>
</feature>
<feature type="compositionally biased region" description="Basic and acidic residues" evidence="12">
    <location>
        <begin position="89"/>
        <end position="99"/>
    </location>
</feature>
<evidence type="ECO:0000313" key="15">
    <source>
        <dbReference type="Proteomes" id="UP000007110"/>
    </source>
</evidence>
<dbReference type="InterPro" id="IPR013087">
    <property type="entry name" value="Znf_C2H2_type"/>
</dbReference>
<feature type="compositionally biased region" description="Basic and acidic residues" evidence="12">
    <location>
        <begin position="446"/>
        <end position="478"/>
    </location>
</feature>
<dbReference type="OMA" id="RQTDANH"/>
<evidence type="ECO:0000256" key="11">
    <source>
        <dbReference type="PROSITE-ProRule" id="PRU00042"/>
    </source>
</evidence>
<dbReference type="OrthoDB" id="6105938at2759"/>
<dbReference type="PROSITE" id="PS50157">
    <property type="entry name" value="ZINC_FINGER_C2H2_2"/>
    <property type="match status" value="12"/>
</dbReference>
<dbReference type="PROSITE" id="PS00028">
    <property type="entry name" value="ZINC_FINGER_C2H2_1"/>
    <property type="match status" value="11"/>
</dbReference>
<name>A0A7M7GH78_STRPU</name>
<dbReference type="GO" id="GO:0000981">
    <property type="term" value="F:DNA-binding transcription factor activity, RNA polymerase II-specific"/>
    <property type="evidence" value="ECO:0000318"/>
    <property type="project" value="GO_Central"/>
</dbReference>
<dbReference type="GO" id="GO:0008270">
    <property type="term" value="F:zinc ion binding"/>
    <property type="evidence" value="ECO:0007669"/>
    <property type="project" value="UniProtKB-KW"/>
</dbReference>
<feature type="domain" description="C2H2-type" evidence="13">
    <location>
        <begin position="1052"/>
        <end position="1074"/>
    </location>
</feature>
<keyword evidence="7" id="KW-0805">Transcription regulation</keyword>
<dbReference type="InParanoid" id="A0A7M7GH78"/>
<feature type="domain" description="C2H2-type" evidence="13">
    <location>
        <begin position="40"/>
        <end position="63"/>
    </location>
</feature>
<reference evidence="15" key="1">
    <citation type="submission" date="2015-02" db="EMBL/GenBank/DDBJ databases">
        <title>Genome sequencing for Strongylocentrotus purpuratus.</title>
        <authorList>
            <person name="Murali S."/>
            <person name="Liu Y."/>
            <person name="Vee V."/>
            <person name="English A."/>
            <person name="Wang M."/>
            <person name="Skinner E."/>
            <person name="Han Y."/>
            <person name="Muzny D.M."/>
            <person name="Worley K.C."/>
            <person name="Gibbs R.A."/>
        </authorList>
    </citation>
    <scope>NUCLEOTIDE SEQUENCE</scope>
</reference>
<feature type="compositionally biased region" description="Acidic residues" evidence="12">
    <location>
        <begin position="67"/>
        <end position="88"/>
    </location>
</feature>
<proteinExistence type="inferred from homology"/>
<evidence type="ECO:0000256" key="7">
    <source>
        <dbReference type="ARBA" id="ARBA00023015"/>
    </source>
</evidence>
<feature type="domain" description="C2H2-type" evidence="13">
    <location>
        <begin position="799"/>
        <end position="826"/>
    </location>
</feature>
<sequence length="1228" mass="137561">MSFKMEPSSEVVTITMTASSSSSCSIPLDEKKSARKVKPYGCVMCKRAFSKALKLQKHMLEAHGITEESDDDEEDDEVVEEEEEEDRDDAGHIERRDEDGINLFADAAASVLGDLSGESRDADDSLSHSHPTEDSRTDRQTDANHCDTEPKVDSAGTDFTTQSYSAATIQAALQLNPSESRDTDDSLSHSHPTDDSQSDRQTDANHRDTEPKVDSAGTDFTTQSYSTATIQAALQLNPSDIIARAAAGANILVDEKDGDVAETQSVHLDTGALIVAEIDGLSHDPDDVRKDDTPLFFDPSPQGRTASSPEDGAIVQTDREESQCSETISQMFPVLLHQAKSSSKNVRPEPRSTEESAETSKATDDSYREDCVGGEAQSKNWQDQKIPKSSRCRQRSSLVAPSDNKPSSAKKRTLKGSAQVSGTAKEQAVGIDQRPHLRRSRRSAKRKVDKDFLTESEEGKEKQGKKQKREEKRKDETKRRQKEQKRKAKKTEEEMEITSRELPETSQECEGTGTKKKRRTLKEKLADLQKAHEETEKLNILVQKIISDSSDGKTAEKKSLLTCLKRKSLSRKSKAKMSKTYDCLSCREKFPSLSDCIDHMRKAHLSSKKRCQVESEEPSSSDISSALEEDYDEDDVKDDEEMRKTNQDNGPTKVAKHLQNGKGSGKGGEFSCEYCSEISKSIEGQRAHMSVHCGLVEEKCFKCKIYESRPSAAQIEDIERSVEKVRETTDSDGYEFKQGKRLLVQFFQCIVCNSCFAVEKHLRNHMSQHKVIVCQVCSGVFSSTQALGKHIPHHKTGPLSCKTCGQTFFSSYMLLMHMRGHTKDFRCKHCDAPFMFRGNLLRHIRQRHTDKTDCDPASGDDAASQHERSSKNKGQSKLNCRFCGNLHCSEVTLKRHIETYHPERVDDRGKFVCELCGAVRHKFSQLKAHMICHNQPKQKCQICSKVFLRPASLKQHIQQVHAGRKDYTCQYCGKRISSSTSLQDHERLHTGEKPYVCLECGKSFRIRQSYKTHLQTKHSKEKPFGCPQCGNCFFSCKSLAKHQRIHTPNEDSVCPDCGKQFKRKDLLRMHLVQHRQALKCFKCNRCFSSEVALKYHTNKAHKINLYRTNYVHLNLPEGSLHTSQPQISSTVQGILPVPDAPGDFSTITASPDKNPIPVTMLNGNSKDVFVDASVNSIVGVLSTPVTMEPSNNLPRPYGTDRRLSDPTNVAISTILSQLFERTIASVPE</sequence>
<dbReference type="FunFam" id="3.30.160.60:FF:002343">
    <property type="entry name" value="Zinc finger protein 33A"/>
    <property type="match status" value="1"/>
</dbReference>
<keyword evidence="5 11" id="KW-0863">Zinc-finger</keyword>
<keyword evidence="9" id="KW-0804">Transcription</keyword>
<feature type="compositionally biased region" description="Basic residues" evidence="12">
    <location>
        <begin position="479"/>
        <end position="489"/>
    </location>
</feature>
<feature type="region of interest" description="Disordered" evidence="12">
    <location>
        <begin position="850"/>
        <end position="875"/>
    </location>
</feature>
<evidence type="ECO:0000256" key="1">
    <source>
        <dbReference type="ARBA" id="ARBA00004123"/>
    </source>
</evidence>
<keyword evidence="3" id="KW-0479">Metal-binding</keyword>
<feature type="domain" description="C2H2-type" evidence="13">
    <location>
        <begin position="911"/>
        <end position="938"/>
    </location>
</feature>
<evidence type="ECO:0000259" key="13">
    <source>
        <dbReference type="PROSITE" id="PS50157"/>
    </source>
</evidence>
<comment type="subcellular location">
    <subcellularLocation>
        <location evidence="1">Nucleus</location>
    </subcellularLocation>
</comment>
<dbReference type="PANTHER" id="PTHR24393:SF15">
    <property type="entry name" value="IP01243P-RELATED"/>
    <property type="match status" value="1"/>
</dbReference>
<dbReference type="RefSeq" id="XP_003728855.2">
    <property type="nucleotide sequence ID" value="XM_003728807.3"/>
</dbReference>
<reference evidence="14" key="2">
    <citation type="submission" date="2021-01" db="UniProtKB">
        <authorList>
            <consortium name="EnsemblMetazoa"/>
        </authorList>
    </citation>
    <scope>IDENTIFICATION</scope>
</reference>
<dbReference type="Gene3D" id="3.30.160.60">
    <property type="entry name" value="Classic Zinc Finger"/>
    <property type="match status" value="8"/>
</dbReference>
<dbReference type="InterPro" id="IPR036236">
    <property type="entry name" value="Znf_C2H2_sf"/>
</dbReference>
<comment type="similarity">
    <text evidence="2">Belongs to the krueppel C2H2-type zinc-finger protein family.</text>
</comment>
<feature type="domain" description="C2H2-type" evidence="13">
    <location>
        <begin position="967"/>
        <end position="994"/>
    </location>
</feature>
<evidence type="ECO:0000256" key="4">
    <source>
        <dbReference type="ARBA" id="ARBA00022737"/>
    </source>
</evidence>
<keyword evidence="8" id="KW-0238">DNA-binding</keyword>
<dbReference type="SMART" id="SM00355">
    <property type="entry name" value="ZnF_C2H2"/>
    <property type="match status" value="15"/>
</dbReference>
<evidence type="ECO:0000313" key="14">
    <source>
        <dbReference type="EnsemblMetazoa" id="XP_003728855"/>
    </source>
</evidence>
<dbReference type="PROSITE" id="PS51257">
    <property type="entry name" value="PROKAR_LIPOPROTEIN"/>
    <property type="match status" value="1"/>
</dbReference>
<dbReference type="Pfam" id="PF00096">
    <property type="entry name" value="zf-C2H2"/>
    <property type="match status" value="5"/>
</dbReference>
<feature type="domain" description="C2H2-type" evidence="13">
    <location>
        <begin position="1024"/>
        <end position="1051"/>
    </location>
</feature>
<feature type="compositionally biased region" description="Polar residues" evidence="12">
    <location>
        <begin position="395"/>
        <end position="407"/>
    </location>
</feature>